<dbReference type="RefSeq" id="WP_282839059.1">
    <property type="nucleotide sequence ID" value="NZ_JASCXW010000007.1"/>
</dbReference>
<reference evidence="1" key="1">
    <citation type="submission" date="2023-05" db="EMBL/GenBank/DDBJ databases">
        <title>Mariniplasma microaerophilum sp. nov., a novel anaerobic mollicute isolated from terrestrial mud volcano, Taman Peninsula, Russia.</title>
        <authorList>
            <person name="Khomyakova M.A."/>
            <person name="Merkel A.Y."/>
            <person name="Slobodkin A.I."/>
        </authorList>
    </citation>
    <scope>NUCLEOTIDE SEQUENCE</scope>
    <source>
        <strain evidence="1">M4Ah</strain>
    </source>
</reference>
<evidence type="ECO:0000313" key="2">
    <source>
        <dbReference type="Proteomes" id="UP001431532"/>
    </source>
</evidence>
<proteinExistence type="predicted"/>
<dbReference type="Proteomes" id="UP001431532">
    <property type="component" value="Unassembled WGS sequence"/>
</dbReference>
<gene>
    <name evidence="1" type="ORF">QJ521_03600</name>
</gene>
<dbReference type="AlphaFoldDB" id="A0AAW6U407"/>
<dbReference type="PANTHER" id="PTHR45011">
    <property type="entry name" value="DAP3-BINDING CELL DEATH ENHANCER 1"/>
    <property type="match status" value="1"/>
</dbReference>
<protein>
    <submittedName>
        <fullName evidence="1">Tetratricopeptide repeat protein</fullName>
    </submittedName>
</protein>
<comment type="caution">
    <text evidence="1">The sequence shown here is derived from an EMBL/GenBank/DDBJ whole genome shotgun (WGS) entry which is preliminary data.</text>
</comment>
<name>A0AAW6U407_9MOLU</name>
<dbReference type="PANTHER" id="PTHR45011:SF1">
    <property type="entry name" value="DAP3-BINDING CELL DEATH ENHANCER 1"/>
    <property type="match status" value="1"/>
</dbReference>
<dbReference type="EMBL" id="JASCXW010000007">
    <property type="protein sequence ID" value="MDI6452642.1"/>
    <property type="molecule type" value="Genomic_DNA"/>
</dbReference>
<dbReference type="SUPFAM" id="SSF81901">
    <property type="entry name" value="HCP-like"/>
    <property type="match status" value="3"/>
</dbReference>
<accession>A0AAW6U407</accession>
<dbReference type="Pfam" id="PF08238">
    <property type="entry name" value="Sel1"/>
    <property type="match status" value="10"/>
</dbReference>
<sequence>MNANTHYQAGLSNYLLNTPKKNIMAAIEHFNQAAVLGHADAHYFLGRFYGLGDGISLDQGKAIEHYKKGEELGSNKCGYALGLMYHTGTGVEKDEDTAKDYFKQNYQVLLSEAQNNDPVSMHILGTYFYYGFSIQRYIFAAMEWFIKAADLGYSDSQYMLGMIYETLNHDDEKQKDKAKHYYELAAKQDHPYAQYALGIWAIEEERWSNAVFYLEKASNQQYGLAAYTLAMYYHEKEPKHPLKAFEWFMVAAKQNHTESEYYVGLYYQNGKGIPVNIEQAIHWFEKAALKKDKNALYHLAMILIKQESKDYKNIAKLLEQAAQQDHAHAQYNLAVMYQKGDGLVQNMEKAFYWYEKAANSNLAIAQYNLGMIYFEGSIVEKDEKKAKELWQKAADQGLEVAVKLMLSINNYEKLQKSTWQS</sequence>
<keyword evidence="2" id="KW-1185">Reference proteome</keyword>
<dbReference type="InterPro" id="IPR011990">
    <property type="entry name" value="TPR-like_helical_dom_sf"/>
</dbReference>
<dbReference type="InterPro" id="IPR052748">
    <property type="entry name" value="ISR_Activator"/>
</dbReference>
<organism evidence="1 2">
    <name type="scientific">Peloplasma aerotolerans</name>
    <dbReference type="NCBI Taxonomy" id="3044389"/>
    <lineage>
        <taxon>Bacteria</taxon>
        <taxon>Bacillati</taxon>
        <taxon>Mycoplasmatota</taxon>
        <taxon>Mollicutes</taxon>
        <taxon>Acholeplasmatales</taxon>
        <taxon>Acholeplasmataceae</taxon>
        <taxon>Peloplasma</taxon>
    </lineage>
</organism>
<dbReference type="InterPro" id="IPR006597">
    <property type="entry name" value="Sel1-like"/>
</dbReference>
<evidence type="ECO:0000313" key="1">
    <source>
        <dbReference type="EMBL" id="MDI6452642.1"/>
    </source>
</evidence>
<dbReference type="SMART" id="SM00671">
    <property type="entry name" value="SEL1"/>
    <property type="match status" value="11"/>
</dbReference>
<dbReference type="Gene3D" id="1.25.40.10">
    <property type="entry name" value="Tetratricopeptide repeat domain"/>
    <property type="match status" value="3"/>
</dbReference>